<name>Q966P6_CAEEL</name>
<dbReference type="InterPro" id="IPR050494">
    <property type="entry name" value="Ser_Thr_dual-spec_kinase"/>
</dbReference>
<dbReference type="KEGG" id="cel:CELE_C36B7.2"/>
<dbReference type="SMART" id="SM00220">
    <property type="entry name" value="S_TKc"/>
    <property type="match status" value="1"/>
</dbReference>
<reference evidence="7 8" key="1">
    <citation type="journal article" date="1998" name="Science">
        <title>Genome sequence of the nematode C. elegans: a platform for investigating biology.</title>
        <authorList>
            <consortium name="The C. elegans sequencing consortium"/>
            <person name="Sulson J.E."/>
            <person name="Waterston R."/>
        </authorList>
    </citation>
    <scope>NUCLEOTIDE SEQUENCE [LARGE SCALE GENOMIC DNA]</scope>
    <source>
        <strain evidence="7 8">Bristol N2</strain>
    </source>
</reference>
<dbReference type="InterPro" id="IPR011009">
    <property type="entry name" value="Kinase-like_dom_sf"/>
</dbReference>
<dbReference type="EMBL" id="BX284606">
    <property type="protein sequence ID" value="CCD66841.2"/>
    <property type="molecule type" value="Genomic_DNA"/>
</dbReference>
<dbReference type="AlphaFoldDB" id="Q966P6"/>
<gene>
    <name evidence="7 9" type="ORF">C36B7.2</name>
    <name evidence="7" type="ORF">CELE_C36B7.2</name>
</gene>
<dbReference type="PANTHER" id="PTHR24058:SF112">
    <property type="entry name" value="DUAL SPECIFICITY TYROSINE-PHOSPHORYLATION-REGULATED KINASE 3 HOMOLOG-RELATED"/>
    <property type="match status" value="1"/>
</dbReference>
<keyword evidence="4 7" id="KW-0418">Kinase</keyword>
<dbReference type="PROSITE" id="PS00108">
    <property type="entry name" value="PROTEIN_KINASE_ST"/>
    <property type="match status" value="1"/>
</dbReference>
<dbReference type="PROSITE" id="PS50011">
    <property type="entry name" value="PROTEIN_KINASE_DOM"/>
    <property type="match status" value="1"/>
</dbReference>
<keyword evidence="5" id="KW-0067">ATP-binding</keyword>
<dbReference type="GO" id="GO:0005524">
    <property type="term" value="F:ATP binding"/>
    <property type="evidence" value="ECO:0007669"/>
    <property type="project" value="UniProtKB-KW"/>
</dbReference>
<organism evidence="7 8">
    <name type="scientific">Caenorhabditis elegans</name>
    <dbReference type="NCBI Taxonomy" id="6239"/>
    <lineage>
        <taxon>Eukaryota</taxon>
        <taxon>Metazoa</taxon>
        <taxon>Ecdysozoa</taxon>
        <taxon>Nematoda</taxon>
        <taxon>Chromadorea</taxon>
        <taxon>Rhabditida</taxon>
        <taxon>Rhabditina</taxon>
        <taxon>Rhabditomorpha</taxon>
        <taxon>Rhabditoidea</taxon>
        <taxon>Rhabditidae</taxon>
        <taxon>Peloderinae</taxon>
        <taxon>Caenorhabditis</taxon>
    </lineage>
</organism>
<feature type="domain" description="Protein kinase" evidence="6">
    <location>
        <begin position="110"/>
        <end position="419"/>
    </location>
</feature>
<evidence type="ECO:0000256" key="4">
    <source>
        <dbReference type="ARBA" id="ARBA00022777"/>
    </source>
</evidence>
<dbReference type="AGR" id="WB:WBGene00016465"/>
<keyword evidence="8" id="KW-1185">Reference proteome</keyword>
<dbReference type="FunCoup" id="Q966P6">
    <property type="interactions" value="36"/>
</dbReference>
<dbReference type="Proteomes" id="UP000001940">
    <property type="component" value="Chromosome X"/>
</dbReference>
<dbReference type="GO" id="GO:0005737">
    <property type="term" value="C:cytoplasm"/>
    <property type="evidence" value="ECO:0000318"/>
    <property type="project" value="GO_Central"/>
</dbReference>
<proteinExistence type="predicted"/>
<dbReference type="UCSC" id="C36B7.2">
    <property type="organism name" value="c. elegans"/>
</dbReference>
<evidence type="ECO:0000256" key="1">
    <source>
        <dbReference type="ARBA" id="ARBA00022527"/>
    </source>
</evidence>
<dbReference type="InParanoid" id="Q966P6"/>
<keyword evidence="3" id="KW-0547">Nucleotide-binding</keyword>
<dbReference type="HOGENOM" id="CLU_000288_5_15_1"/>
<dbReference type="OrthoDB" id="5872068at2759"/>
<evidence type="ECO:0000313" key="8">
    <source>
        <dbReference type="Proteomes" id="UP000001940"/>
    </source>
</evidence>
<dbReference type="RefSeq" id="NP_509198.2">
    <property type="nucleotide sequence ID" value="NM_076797.5"/>
</dbReference>
<dbReference type="eggNOG" id="KOG0667">
    <property type="taxonomic scope" value="Eukaryota"/>
</dbReference>
<sequence length="446" mass="50913">MSCSMTAREPADLREDSFKRIVRKRAQNHCVDQTVYPNENPGLSPSSIFNGYSHLLSPFEKIEVKKYGKIYALSMNPETLKAPENAIEKDFFEMGSIYKMKKDEHIGYRYTIDKVIGQGCYGVVGEATDGKTKQKVAIRMVSKLAPRIYRETEMIMYISSIDPDHTFDCVRMLDYNVFRGFHYVVTDLFDTSVKKYIKEHHPNGIALENVAAMGRKILKGLVFLHEHNIVHGDLKPENIMLNLANPNDVKLGDFGLSRFAKPYHDHVQCQSMFYRAPEAFVRGRYNGATDMWSFGCTVAEMVSGKIFLAGDNCDDQFYLMQEVINIPPPVFFDTFYTNYYFFSTLKEAPKHIVITDHGPIVSFIYTKAADHRKIPGATPIGSFFTKTEQKPFNNFILKVFKWMPASRITAKQALDHPFFYSLSACFNQQMSLADGPLFAPKVKRAA</sequence>
<dbReference type="WormBase" id="C36B7.2">
    <property type="protein sequence ID" value="CE47126"/>
    <property type="gene ID" value="WBGene00016465"/>
</dbReference>
<dbReference type="SUPFAM" id="SSF56112">
    <property type="entry name" value="Protein kinase-like (PK-like)"/>
    <property type="match status" value="1"/>
</dbReference>
<evidence type="ECO:0000256" key="2">
    <source>
        <dbReference type="ARBA" id="ARBA00022679"/>
    </source>
</evidence>
<dbReference type="CTD" id="183254"/>
<protein>
    <submittedName>
        <fullName evidence="7">Protein kinase domain-containing protein</fullName>
    </submittedName>
</protein>
<dbReference type="OMA" id="DQTVYPN"/>
<evidence type="ECO:0000256" key="3">
    <source>
        <dbReference type="ARBA" id="ARBA00022741"/>
    </source>
</evidence>
<dbReference type="Pfam" id="PF00069">
    <property type="entry name" value="Pkinase"/>
    <property type="match status" value="1"/>
</dbReference>
<dbReference type="STRING" id="6239.C36B7.2.1"/>
<dbReference type="PANTHER" id="PTHR24058">
    <property type="entry name" value="DUAL SPECIFICITY PROTEIN KINASE"/>
    <property type="match status" value="1"/>
</dbReference>
<keyword evidence="1" id="KW-0723">Serine/threonine-protein kinase</keyword>
<dbReference type="Bgee" id="WBGene00016465">
    <property type="expression patterns" value="Expressed in embryo and 1 other cell type or tissue"/>
</dbReference>
<dbReference type="InterPro" id="IPR008271">
    <property type="entry name" value="Ser/Thr_kinase_AS"/>
</dbReference>
<dbReference type="GO" id="GO:0004674">
    <property type="term" value="F:protein serine/threonine kinase activity"/>
    <property type="evidence" value="ECO:0000318"/>
    <property type="project" value="GO_Central"/>
</dbReference>
<dbReference type="SMR" id="Q966P6"/>
<evidence type="ECO:0000259" key="6">
    <source>
        <dbReference type="PROSITE" id="PS50011"/>
    </source>
</evidence>
<evidence type="ECO:0000256" key="5">
    <source>
        <dbReference type="ARBA" id="ARBA00022840"/>
    </source>
</evidence>
<keyword evidence="2" id="KW-0808">Transferase</keyword>
<dbReference type="PhylomeDB" id="Q966P6"/>
<dbReference type="GeneID" id="183254"/>
<dbReference type="InterPro" id="IPR000719">
    <property type="entry name" value="Prot_kinase_dom"/>
</dbReference>
<dbReference type="Gene3D" id="1.10.510.10">
    <property type="entry name" value="Transferase(Phosphotransferase) domain 1"/>
    <property type="match status" value="1"/>
</dbReference>
<accession>Q966P6</accession>
<dbReference type="GO" id="GO:0005856">
    <property type="term" value="C:cytoskeleton"/>
    <property type="evidence" value="ECO:0000318"/>
    <property type="project" value="GO_Central"/>
</dbReference>
<evidence type="ECO:0000313" key="7">
    <source>
        <dbReference type="EMBL" id="CCD66841.2"/>
    </source>
</evidence>
<dbReference type="Gene3D" id="3.30.200.20">
    <property type="entry name" value="Phosphorylase Kinase, domain 1"/>
    <property type="match status" value="1"/>
</dbReference>
<dbReference type="GO" id="GO:0005634">
    <property type="term" value="C:nucleus"/>
    <property type="evidence" value="ECO:0000318"/>
    <property type="project" value="GO_Central"/>
</dbReference>
<evidence type="ECO:0000313" key="9">
    <source>
        <dbReference type="WormBase" id="C36B7.2"/>
    </source>
</evidence>
<dbReference type="PaxDb" id="6239-C36B7.2"/>